<evidence type="ECO:0000313" key="1">
    <source>
        <dbReference type="EMBL" id="TKA66514.1"/>
    </source>
</evidence>
<name>A0A4U0WSM4_9PEZI</name>
<sequence>MKYVGARSIRIVERVSKKLKKDPMAMKEFLMKVSSIEHDFTQYYDEAKSKANNDNGAGCDGVVKSLDFDGVQAEVALHAEAG</sequence>
<reference evidence="1 2" key="1">
    <citation type="submission" date="2017-03" db="EMBL/GenBank/DDBJ databases">
        <title>Genomes of endolithic fungi from Antarctica.</title>
        <authorList>
            <person name="Coleine C."/>
            <person name="Masonjones S."/>
            <person name="Stajich J.E."/>
        </authorList>
    </citation>
    <scope>NUCLEOTIDE SEQUENCE [LARGE SCALE GENOMIC DNA]</scope>
    <source>
        <strain evidence="1 2">CCFEE 5184</strain>
    </source>
</reference>
<organism evidence="1 2">
    <name type="scientific">Friedmanniomyces simplex</name>
    <dbReference type="NCBI Taxonomy" id="329884"/>
    <lineage>
        <taxon>Eukaryota</taxon>
        <taxon>Fungi</taxon>
        <taxon>Dikarya</taxon>
        <taxon>Ascomycota</taxon>
        <taxon>Pezizomycotina</taxon>
        <taxon>Dothideomycetes</taxon>
        <taxon>Dothideomycetidae</taxon>
        <taxon>Mycosphaerellales</taxon>
        <taxon>Teratosphaeriaceae</taxon>
        <taxon>Friedmanniomyces</taxon>
    </lineage>
</organism>
<proteinExistence type="predicted"/>
<evidence type="ECO:0000313" key="2">
    <source>
        <dbReference type="Proteomes" id="UP000309340"/>
    </source>
</evidence>
<dbReference type="AlphaFoldDB" id="A0A4U0WSM4"/>
<gene>
    <name evidence="1" type="ORF">B0A55_09395</name>
</gene>
<accession>A0A4U0WSM4</accession>
<comment type="caution">
    <text evidence="1">The sequence shown here is derived from an EMBL/GenBank/DDBJ whole genome shotgun (WGS) entry which is preliminary data.</text>
</comment>
<dbReference type="Proteomes" id="UP000309340">
    <property type="component" value="Unassembled WGS sequence"/>
</dbReference>
<protein>
    <submittedName>
        <fullName evidence="1">Uncharacterized protein</fullName>
    </submittedName>
</protein>
<keyword evidence="2" id="KW-1185">Reference proteome</keyword>
<dbReference type="EMBL" id="NAJQ01000640">
    <property type="protein sequence ID" value="TKA66514.1"/>
    <property type="molecule type" value="Genomic_DNA"/>
</dbReference>